<keyword evidence="1" id="KW-1133">Transmembrane helix</keyword>
<feature type="transmembrane region" description="Helical" evidence="1">
    <location>
        <begin position="212"/>
        <end position="234"/>
    </location>
</feature>
<reference evidence="2" key="1">
    <citation type="submission" date="2021-06" db="EMBL/GenBank/DDBJ databases">
        <authorList>
            <person name="Kallberg Y."/>
            <person name="Tangrot J."/>
            <person name="Rosling A."/>
        </authorList>
    </citation>
    <scope>NUCLEOTIDE SEQUENCE</scope>
    <source>
        <strain evidence="2">CL551</strain>
    </source>
</reference>
<dbReference type="Proteomes" id="UP000789342">
    <property type="component" value="Unassembled WGS sequence"/>
</dbReference>
<accession>A0A9N9J4H4</accession>
<keyword evidence="1" id="KW-0812">Transmembrane</keyword>
<keyword evidence="1" id="KW-0472">Membrane</keyword>
<evidence type="ECO:0000256" key="1">
    <source>
        <dbReference type="SAM" id="Phobius"/>
    </source>
</evidence>
<comment type="caution">
    <text evidence="2">The sequence shown here is derived from an EMBL/GenBank/DDBJ whole genome shotgun (WGS) entry which is preliminary data.</text>
</comment>
<dbReference type="EMBL" id="CAJVPV010042542">
    <property type="protein sequence ID" value="CAG8764123.1"/>
    <property type="molecule type" value="Genomic_DNA"/>
</dbReference>
<protein>
    <submittedName>
        <fullName evidence="2">13007_t:CDS:1</fullName>
    </submittedName>
</protein>
<dbReference type="AlphaFoldDB" id="A0A9N9J4H4"/>
<evidence type="ECO:0000313" key="3">
    <source>
        <dbReference type="Proteomes" id="UP000789342"/>
    </source>
</evidence>
<gene>
    <name evidence="2" type="ORF">AMORRO_LOCUS16141</name>
</gene>
<dbReference type="OrthoDB" id="2327994at2759"/>
<evidence type="ECO:0000313" key="2">
    <source>
        <dbReference type="EMBL" id="CAG8764123.1"/>
    </source>
</evidence>
<feature type="non-terminal residue" evidence="2">
    <location>
        <position position="1"/>
    </location>
</feature>
<keyword evidence="3" id="KW-1185">Reference proteome</keyword>
<sequence length="270" mass="30834">DAIDPVLLEVALDDLVEDLESGALEKLFPGPIINIDRGLGSNNQRVVMTVVLTRKRYPFDEYMGKIFVDVLNALVEDRKLEKNFDDNIYDSFFMLVVRLLNLIRDLVHLNELYECFDPGVVFSNSIGHMKGKYVENLTELEKALIDIGSATRINNDSARDRQKRGRSLQEPTYGHGKMEETEKYNEYIAHIFNVAISFPVIDYYFLQGDFPFGNVMTIIGVTLSLLTSLWCGWLRNSYIRAINSHKKAIPVHAATAISIEALQRWLNRIS</sequence>
<proteinExistence type="predicted"/>
<name>A0A9N9J4H4_9GLOM</name>
<organism evidence="2 3">
    <name type="scientific">Acaulospora morrowiae</name>
    <dbReference type="NCBI Taxonomy" id="94023"/>
    <lineage>
        <taxon>Eukaryota</taxon>
        <taxon>Fungi</taxon>
        <taxon>Fungi incertae sedis</taxon>
        <taxon>Mucoromycota</taxon>
        <taxon>Glomeromycotina</taxon>
        <taxon>Glomeromycetes</taxon>
        <taxon>Diversisporales</taxon>
        <taxon>Acaulosporaceae</taxon>
        <taxon>Acaulospora</taxon>
    </lineage>
</organism>
<feature type="non-terminal residue" evidence="2">
    <location>
        <position position="270"/>
    </location>
</feature>